<sequence>MQYAHLAVVMPAYNEAEGIVGFIDEIRASVGPLAERVTFVIADDRSTDGTAAALAGIADVDVQTQPVNRGHGPTALAAYRAGLALSPDAIVHVDGDGQFLGAEIAAAVRALAASGADVVHGVRHSRTDAWYRRVLTACVRLLIATFVGRGVPDVNTPLRVYRPEALRLLVNAVPSDALVPHVHFSLAEVRAGLDVRYLRVRSIPRRGSSSTGTMWGRVARPSLPPSKLVRFAMDALREAWTWSLRPGAPLRALSLERPDPVRADEGSGSA</sequence>
<gene>
    <name evidence="3" type="ORF">SAMN04488591_3543</name>
</gene>
<evidence type="ECO:0000313" key="3">
    <source>
        <dbReference type="EMBL" id="SFR77809.1"/>
    </source>
</evidence>
<organism evidence="3 4">
    <name type="scientific">Microbacterium azadirachtae</name>
    <dbReference type="NCBI Taxonomy" id="582680"/>
    <lineage>
        <taxon>Bacteria</taxon>
        <taxon>Bacillati</taxon>
        <taxon>Actinomycetota</taxon>
        <taxon>Actinomycetes</taxon>
        <taxon>Micrococcales</taxon>
        <taxon>Microbacteriaceae</taxon>
        <taxon>Microbacterium</taxon>
    </lineage>
</organism>
<dbReference type="Gene3D" id="3.90.550.10">
    <property type="entry name" value="Spore Coat Polysaccharide Biosynthesis Protein SpsA, Chain A"/>
    <property type="match status" value="1"/>
</dbReference>
<comment type="similarity">
    <text evidence="1">Belongs to the glycosyltransferase 2 family.</text>
</comment>
<accession>A0A1I6JG22</accession>
<dbReference type="InterPro" id="IPR029044">
    <property type="entry name" value="Nucleotide-diphossugar_trans"/>
</dbReference>
<feature type="domain" description="Glycosyltransferase 2-like" evidence="2">
    <location>
        <begin position="8"/>
        <end position="159"/>
    </location>
</feature>
<evidence type="ECO:0000256" key="1">
    <source>
        <dbReference type="ARBA" id="ARBA00006739"/>
    </source>
</evidence>
<evidence type="ECO:0000313" key="4">
    <source>
        <dbReference type="Proteomes" id="UP000198877"/>
    </source>
</evidence>
<dbReference type="CDD" id="cd04179">
    <property type="entry name" value="DPM_DPG-synthase_like"/>
    <property type="match status" value="1"/>
</dbReference>
<dbReference type="InterPro" id="IPR050256">
    <property type="entry name" value="Glycosyltransferase_2"/>
</dbReference>
<dbReference type="Pfam" id="PF00535">
    <property type="entry name" value="Glycos_transf_2"/>
    <property type="match status" value="1"/>
</dbReference>
<dbReference type="AlphaFoldDB" id="A0A1I6JG22"/>
<proteinExistence type="inferred from homology"/>
<dbReference type="GO" id="GO:0016740">
    <property type="term" value="F:transferase activity"/>
    <property type="evidence" value="ECO:0007669"/>
    <property type="project" value="UniProtKB-KW"/>
</dbReference>
<protein>
    <submittedName>
        <fullName evidence="3">Glycosyl transferase family 2</fullName>
    </submittedName>
</protein>
<name>A0A1I6JG22_9MICO</name>
<keyword evidence="3" id="KW-0808">Transferase</keyword>
<dbReference type="EMBL" id="FOYR01000005">
    <property type="protein sequence ID" value="SFR77809.1"/>
    <property type="molecule type" value="Genomic_DNA"/>
</dbReference>
<dbReference type="Proteomes" id="UP000198877">
    <property type="component" value="Unassembled WGS sequence"/>
</dbReference>
<dbReference type="RefSeq" id="WP_175526313.1">
    <property type="nucleotide sequence ID" value="NZ_FOYR01000005.1"/>
</dbReference>
<dbReference type="SUPFAM" id="SSF53448">
    <property type="entry name" value="Nucleotide-diphospho-sugar transferases"/>
    <property type="match status" value="1"/>
</dbReference>
<reference evidence="4" key="1">
    <citation type="submission" date="2016-10" db="EMBL/GenBank/DDBJ databases">
        <authorList>
            <person name="Varghese N."/>
            <person name="Submissions S."/>
        </authorList>
    </citation>
    <scope>NUCLEOTIDE SEQUENCE [LARGE SCALE GENOMIC DNA]</scope>
    <source>
        <strain evidence="4">CL127</strain>
    </source>
</reference>
<evidence type="ECO:0000259" key="2">
    <source>
        <dbReference type="Pfam" id="PF00535"/>
    </source>
</evidence>
<dbReference type="InterPro" id="IPR001173">
    <property type="entry name" value="Glyco_trans_2-like"/>
</dbReference>
<dbReference type="PANTHER" id="PTHR48090">
    <property type="entry name" value="UNDECAPRENYL-PHOSPHATE 4-DEOXY-4-FORMAMIDO-L-ARABINOSE TRANSFERASE-RELATED"/>
    <property type="match status" value="1"/>
</dbReference>
<dbReference type="PANTHER" id="PTHR48090:SF7">
    <property type="entry name" value="RFBJ PROTEIN"/>
    <property type="match status" value="1"/>
</dbReference>